<feature type="transmembrane region" description="Helical" evidence="9">
    <location>
        <begin position="204"/>
        <end position="226"/>
    </location>
</feature>
<protein>
    <recommendedName>
        <fullName evidence="12">Aluminum-activated malate transporter</fullName>
    </recommendedName>
</protein>
<evidence type="ECO:0000256" key="1">
    <source>
        <dbReference type="ARBA" id="ARBA00004141"/>
    </source>
</evidence>
<evidence type="ECO:0000313" key="11">
    <source>
        <dbReference type="Proteomes" id="UP000626092"/>
    </source>
</evidence>
<evidence type="ECO:0000256" key="9">
    <source>
        <dbReference type="SAM" id="Phobius"/>
    </source>
</evidence>
<dbReference type="PANTHER" id="PTHR31086">
    <property type="entry name" value="ALUMINUM-ACTIVATED MALATE TRANSPORTER 10"/>
    <property type="match status" value="1"/>
</dbReference>
<sequence length="497" mass="55289">MHEKMNNNLREDPGTVEWKRKEANGSSTIVPSESGTIMKGAFFKAWSFLKKAWELGVDDPRKVIHCLKVGVALTIVSLFYYMRPLYEGLGGTSMWAIMTVVVIFEYTVGATVCKCLNRATGTLLAGFLAVGVHWIASQSGENFEPVVVGVSVFLLASAATFSRFIPVIKARFDYGAMIFILTFSLVSVSGYRVEKLFYLARQRLSTIIIGISICVVITTLICPIWAGEELHHLITRNMDKLANSLDCCAVQYFDSSGGTNSSEKEFEKKLQGYKCVMNSKATEETMAGFAIWEPAHGRFSFQHPWNQYVKIGASMRDCAYGIEALSSCLISENQGPDLIKKHLSDLCLRVSTTSSSVIRELATNINTMRKSVKLDFLIEEMNISVKELQDKLKSLPGILIPPPGQEVEQCENDNESELILTAIPIPLAEVIPIATFALLLIEIEARVEGIVDAVEELETLAEFKPADDDKTKQNQLRNINLLNRRKDEETMGVIQMV</sequence>
<dbReference type="Proteomes" id="UP000626092">
    <property type="component" value="Unassembled WGS sequence"/>
</dbReference>
<reference evidence="10" key="1">
    <citation type="submission" date="2019-11" db="EMBL/GenBank/DDBJ databases">
        <authorList>
            <person name="Liu Y."/>
            <person name="Hou J."/>
            <person name="Li T.-Q."/>
            <person name="Guan C.-H."/>
            <person name="Wu X."/>
            <person name="Wu H.-Z."/>
            <person name="Ling F."/>
            <person name="Zhang R."/>
            <person name="Shi X.-G."/>
            <person name="Ren J.-P."/>
            <person name="Chen E.-F."/>
            <person name="Sun J.-M."/>
        </authorList>
    </citation>
    <scope>NUCLEOTIDE SEQUENCE</scope>
    <source>
        <strain evidence="10">Adult_tree_wgs_1</strain>
        <tissue evidence="10">Leaves</tissue>
    </source>
</reference>
<feature type="transmembrane region" description="Helical" evidence="9">
    <location>
        <begin position="119"/>
        <end position="136"/>
    </location>
</feature>
<keyword evidence="8" id="KW-0407">Ion channel</keyword>
<gene>
    <name evidence="10" type="ORF">RHSIM_Rhsim02G0250600</name>
</gene>
<dbReference type="EMBL" id="WJXA01000002">
    <property type="protein sequence ID" value="KAF7150614.1"/>
    <property type="molecule type" value="Genomic_DNA"/>
</dbReference>
<keyword evidence="6" id="KW-0406">Ion transport</keyword>
<evidence type="ECO:0000256" key="6">
    <source>
        <dbReference type="ARBA" id="ARBA00023065"/>
    </source>
</evidence>
<comment type="similarity">
    <text evidence="2">Belongs to the aromatic acid exporter (TC 2.A.85) family.</text>
</comment>
<feature type="transmembrane region" description="Helical" evidence="9">
    <location>
        <begin position="63"/>
        <end position="82"/>
    </location>
</feature>
<evidence type="ECO:0008006" key="12">
    <source>
        <dbReference type="Google" id="ProtNLM"/>
    </source>
</evidence>
<evidence type="ECO:0000256" key="2">
    <source>
        <dbReference type="ARBA" id="ARBA00007079"/>
    </source>
</evidence>
<feature type="transmembrane region" description="Helical" evidence="9">
    <location>
        <begin position="142"/>
        <end position="162"/>
    </location>
</feature>
<keyword evidence="3" id="KW-0813">Transport</keyword>
<keyword evidence="11" id="KW-1185">Reference proteome</keyword>
<comment type="subcellular location">
    <subcellularLocation>
        <location evidence="1">Membrane</location>
        <topology evidence="1">Multi-pass membrane protein</topology>
    </subcellularLocation>
</comment>
<evidence type="ECO:0000313" key="10">
    <source>
        <dbReference type="EMBL" id="KAF7150614.1"/>
    </source>
</evidence>
<keyword evidence="5 9" id="KW-1133">Transmembrane helix</keyword>
<evidence type="ECO:0000256" key="4">
    <source>
        <dbReference type="ARBA" id="ARBA00022692"/>
    </source>
</evidence>
<evidence type="ECO:0000256" key="8">
    <source>
        <dbReference type="ARBA" id="ARBA00023303"/>
    </source>
</evidence>
<dbReference type="GO" id="GO:0034220">
    <property type="term" value="P:monoatomic ion transmembrane transport"/>
    <property type="evidence" value="ECO:0007669"/>
    <property type="project" value="UniProtKB-KW"/>
</dbReference>
<keyword evidence="7 9" id="KW-0472">Membrane</keyword>
<dbReference type="GO" id="GO:0016020">
    <property type="term" value="C:membrane"/>
    <property type="evidence" value="ECO:0007669"/>
    <property type="project" value="UniProtKB-SubCell"/>
</dbReference>
<feature type="transmembrane region" description="Helical" evidence="9">
    <location>
        <begin position="94"/>
        <end position="112"/>
    </location>
</feature>
<name>A0A834LWB3_RHOSS</name>
<organism evidence="10 11">
    <name type="scientific">Rhododendron simsii</name>
    <name type="common">Sims's rhododendron</name>
    <dbReference type="NCBI Taxonomy" id="118357"/>
    <lineage>
        <taxon>Eukaryota</taxon>
        <taxon>Viridiplantae</taxon>
        <taxon>Streptophyta</taxon>
        <taxon>Embryophyta</taxon>
        <taxon>Tracheophyta</taxon>
        <taxon>Spermatophyta</taxon>
        <taxon>Magnoliopsida</taxon>
        <taxon>eudicotyledons</taxon>
        <taxon>Gunneridae</taxon>
        <taxon>Pentapetalae</taxon>
        <taxon>asterids</taxon>
        <taxon>Ericales</taxon>
        <taxon>Ericaceae</taxon>
        <taxon>Ericoideae</taxon>
        <taxon>Rhodoreae</taxon>
        <taxon>Rhododendron</taxon>
    </lineage>
</organism>
<dbReference type="OrthoDB" id="68611at2759"/>
<evidence type="ECO:0000256" key="3">
    <source>
        <dbReference type="ARBA" id="ARBA00022448"/>
    </source>
</evidence>
<evidence type="ECO:0000256" key="5">
    <source>
        <dbReference type="ARBA" id="ARBA00022989"/>
    </source>
</evidence>
<dbReference type="Pfam" id="PF11744">
    <property type="entry name" value="ALMT"/>
    <property type="match status" value="2"/>
</dbReference>
<dbReference type="GO" id="GO:0015743">
    <property type="term" value="P:malate transport"/>
    <property type="evidence" value="ECO:0007669"/>
    <property type="project" value="InterPro"/>
</dbReference>
<dbReference type="InterPro" id="IPR020966">
    <property type="entry name" value="ALMT"/>
</dbReference>
<proteinExistence type="inferred from homology"/>
<comment type="caution">
    <text evidence="10">The sequence shown here is derived from an EMBL/GenBank/DDBJ whole genome shotgun (WGS) entry which is preliminary data.</text>
</comment>
<evidence type="ECO:0000256" key="7">
    <source>
        <dbReference type="ARBA" id="ARBA00023136"/>
    </source>
</evidence>
<accession>A0A834LWB3</accession>
<dbReference type="AlphaFoldDB" id="A0A834LWB3"/>
<feature type="transmembrane region" description="Helical" evidence="9">
    <location>
        <begin position="174"/>
        <end position="192"/>
    </location>
</feature>
<keyword evidence="4 9" id="KW-0812">Transmembrane</keyword>